<dbReference type="SUPFAM" id="SSF56645">
    <property type="entry name" value="Acyl-CoA dehydrogenase NM domain-like"/>
    <property type="match status" value="1"/>
</dbReference>
<dbReference type="Pfam" id="PF03241">
    <property type="entry name" value="HpaB"/>
    <property type="match status" value="1"/>
</dbReference>
<feature type="region of interest" description="Disordered" evidence="4">
    <location>
        <begin position="143"/>
        <end position="164"/>
    </location>
</feature>
<comment type="caution">
    <text evidence="7">The sequence shown here is derived from an EMBL/GenBank/DDBJ whole genome shotgun (WGS) entry which is preliminary data.</text>
</comment>
<protein>
    <submittedName>
        <fullName evidence="7">4-hydroxyphenylacetate 3-monooxygenase</fullName>
        <ecNumber evidence="7">1.14.14.9</ecNumber>
    </submittedName>
</protein>
<name>A0A839QUR7_9MICC</name>
<keyword evidence="2" id="KW-0274">FAD</keyword>
<evidence type="ECO:0000256" key="3">
    <source>
        <dbReference type="ARBA" id="ARBA00023002"/>
    </source>
</evidence>
<feature type="compositionally biased region" description="Basic and acidic residues" evidence="4">
    <location>
        <begin position="152"/>
        <end position="161"/>
    </location>
</feature>
<keyword evidence="8" id="KW-1185">Reference proteome</keyword>
<dbReference type="InterPro" id="IPR004925">
    <property type="entry name" value="HpaB/PvcC/4-BUDH"/>
</dbReference>
<dbReference type="InterPro" id="IPR036250">
    <property type="entry name" value="AcylCo_DH-like_C"/>
</dbReference>
<dbReference type="PANTHER" id="PTHR36117">
    <property type="entry name" value="4-HYDROXYPHENYLACETATE 3-MONOOXYGENASE-RELATED"/>
    <property type="match status" value="1"/>
</dbReference>
<reference evidence="7 8" key="1">
    <citation type="submission" date="2020-08" db="EMBL/GenBank/DDBJ databases">
        <title>Sequencing the genomes of 1000 actinobacteria strains.</title>
        <authorList>
            <person name="Klenk H.-P."/>
        </authorList>
    </citation>
    <scope>NUCLEOTIDE SEQUENCE [LARGE SCALE GENOMIC DNA]</scope>
    <source>
        <strain evidence="7 8">DSM 22826</strain>
    </source>
</reference>
<evidence type="ECO:0000313" key="7">
    <source>
        <dbReference type="EMBL" id="MBB2995751.1"/>
    </source>
</evidence>
<dbReference type="InterPro" id="IPR009100">
    <property type="entry name" value="AcylCoA_DH/oxidase_NM_dom_sf"/>
</dbReference>
<evidence type="ECO:0000259" key="6">
    <source>
        <dbReference type="Pfam" id="PF11794"/>
    </source>
</evidence>
<evidence type="ECO:0000256" key="1">
    <source>
        <dbReference type="ARBA" id="ARBA00022630"/>
    </source>
</evidence>
<dbReference type="PIRSF" id="PIRSF000331">
    <property type="entry name" value="HpaA_HpaB"/>
    <property type="match status" value="1"/>
</dbReference>
<proteinExistence type="predicted"/>
<dbReference type="SUPFAM" id="SSF47203">
    <property type="entry name" value="Acyl-CoA dehydrogenase C-terminal domain-like"/>
    <property type="match status" value="1"/>
</dbReference>
<dbReference type="AlphaFoldDB" id="A0A839QUR7"/>
<organism evidence="7 8">
    <name type="scientific">Paeniglutamicibacter cryotolerans</name>
    <dbReference type="NCBI Taxonomy" id="670079"/>
    <lineage>
        <taxon>Bacteria</taxon>
        <taxon>Bacillati</taxon>
        <taxon>Actinomycetota</taxon>
        <taxon>Actinomycetes</taxon>
        <taxon>Micrococcales</taxon>
        <taxon>Micrococcaceae</taxon>
        <taxon>Paeniglutamicibacter</taxon>
    </lineage>
</organism>
<dbReference type="RefSeq" id="WP_183510951.1">
    <property type="nucleotide sequence ID" value="NZ_BAABGK010000097.1"/>
</dbReference>
<dbReference type="Gene3D" id="2.40.110.10">
    <property type="entry name" value="Butyryl-CoA Dehydrogenase, subunit A, domain 2"/>
    <property type="match status" value="1"/>
</dbReference>
<keyword evidence="1" id="KW-0285">Flavoprotein</keyword>
<dbReference type="EC" id="1.14.14.9" evidence="7"/>
<gene>
    <name evidence="7" type="ORF">E9229_001942</name>
</gene>
<keyword evidence="3 7" id="KW-0560">Oxidoreductase</keyword>
<dbReference type="GO" id="GO:0016627">
    <property type="term" value="F:oxidoreductase activity, acting on the CH-CH group of donors"/>
    <property type="evidence" value="ECO:0007669"/>
    <property type="project" value="InterPro"/>
</dbReference>
<evidence type="ECO:0000259" key="5">
    <source>
        <dbReference type="Pfam" id="PF03241"/>
    </source>
</evidence>
<evidence type="ECO:0000256" key="4">
    <source>
        <dbReference type="SAM" id="MobiDB-lite"/>
    </source>
</evidence>
<dbReference type="Gene3D" id="1.20.140.10">
    <property type="entry name" value="Butyryl-CoA Dehydrogenase, subunit A, domain 3"/>
    <property type="match status" value="1"/>
</dbReference>
<dbReference type="Pfam" id="PF11794">
    <property type="entry name" value="HpaB_N"/>
    <property type="match status" value="1"/>
</dbReference>
<accession>A0A839QUR7</accession>
<evidence type="ECO:0000313" key="8">
    <source>
        <dbReference type="Proteomes" id="UP000523000"/>
    </source>
</evidence>
<dbReference type="PANTHER" id="PTHR36117:SF3">
    <property type="entry name" value="4-HYDROXYPHENYLACETATE 3-MONOOXYGENASE-RELATED"/>
    <property type="match status" value="1"/>
</dbReference>
<dbReference type="GO" id="GO:0052881">
    <property type="term" value="F:4-hydroxyphenylacetate 3-monooxygenase activity"/>
    <property type="evidence" value="ECO:0007669"/>
    <property type="project" value="UniProtKB-EC"/>
</dbReference>
<dbReference type="InterPro" id="IPR024674">
    <property type="entry name" value="HpaB/PvcC/4-BUDH_N"/>
</dbReference>
<dbReference type="InterPro" id="IPR046373">
    <property type="entry name" value="Acyl-CoA_Oxase/DH_mid-dom_sf"/>
</dbReference>
<dbReference type="Proteomes" id="UP000523000">
    <property type="component" value="Unassembled WGS sequence"/>
</dbReference>
<dbReference type="EMBL" id="JACHVS010000001">
    <property type="protein sequence ID" value="MBB2995751.1"/>
    <property type="molecule type" value="Genomic_DNA"/>
</dbReference>
<feature type="domain" description="HpaB/PvcC/4-BUDH N-terminal" evidence="6">
    <location>
        <begin position="4"/>
        <end position="269"/>
    </location>
</feature>
<sequence>MLRTGEEYRESIRDGRKVYVNGEQVRDVTTHPMFKPIVDRRAHIYDMAHQESTQAVMTYTDEASGELNAIGNRLPRTQEDWWDKRRAVDAVQRESGGVVTRVGDETIGEMWSLFDGQDVLNEVDPRFSDNIRRHIEHSISADTFHISANTDPKGDRSKAPQDQDPDMLLHVVKETDNGIVVRGAKYETAAAYANQAFTKPTIANWGNSELSEYAVGFIADLGSPGLQFISRTGFAGRASAADYPLSNSVDEVESLVIFDNVEIPWENVLFYRHTKAASFIRSTLHRYSAFPFVQRTQHLADLMIGAALWNVKQTGLEKQQAVQEKLAQLACYRENINAHLTASIALAEPSPGGLLMPNQSLLYTGRVTALSQLPAMMHIARELCGGQICITPDAGAFSHPDTKEWMEKYYNVNENWIADDRRKLLAFARDLLNSDYAGHRLTFQLFAQSPPFAQLGAIYRNFDFDGPLDLVRKAADLSENVLGGQVLGTGNRAAQDGKVAVK</sequence>
<evidence type="ECO:0000256" key="2">
    <source>
        <dbReference type="ARBA" id="ARBA00022827"/>
    </source>
</evidence>
<dbReference type="Gene3D" id="1.10.3140.10">
    <property type="entry name" value="4-hydroxybutyryl-coa dehydratase, domain 1"/>
    <property type="match status" value="1"/>
</dbReference>
<feature type="domain" description="HpaB/PvcC/4-BUDH C-terminal" evidence="5">
    <location>
        <begin position="281"/>
        <end position="475"/>
    </location>
</feature>
<dbReference type="InterPro" id="IPR024719">
    <property type="entry name" value="HpaB/PvcC/4-BUDH_C"/>
</dbReference>
<keyword evidence="7" id="KW-0503">Monooxygenase</keyword>